<dbReference type="Proteomes" id="UP000053558">
    <property type="component" value="Unassembled WGS sequence"/>
</dbReference>
<name>A0A5M3MVP1_CONPW</name>
<organism evidence="2 3">
    <name type="scientific">Coniophora puteana (strain RWD-64-598)</name>
    <name type="common">Brown rot fungus</name>
    <dbReference type="NCBI Taxonomy" id="741705"/>
    <lineage>
        <taxon>Eukaryota</taxon>
        <taxon>Fungi</taxon>
        <taxon>Dikarya</taxon>
        <taxon>Basidiomycota</taxon>
        <taxon>Agaricomycotina</taxon>
        <taxon>Agaricomycetes</taxon>
        <taxon>Agaricomycetidae</taxon>
        <taxon>Boletales</taxon>
        <taxon>Coniophorineae</taxon>
        <taxon>Coniophoraceae</taxon>
        <taxon>Coniophora</taxon>
    </lineage>
</organism>
<gene>
    <name evidence="2" type="ORF">CONPUDRAFT_164189</name>
</gene>
<dbReference type="OrthoDB" id="5567136at2759"/>
<dbReference type="EMBL" id="JH711576">
    <property type="protein sequence ID" value="EIW83203.1"/>
    <property type="molecule type" value="Genomic_DNA"/>
</dbReference>
<accession>A0A5M3MVP1</accession>
<dbReference type="GeneID" id="19205071"/>
<evidence type="ECO:0000313" key="2">
    <source>
        <dbReference type="EMBL" id="EIW83203.1"/>
    </source>
</evidence>
<proteinExistence type="predicted"/>
<dbReference type="RefSeq" id="XP_007767028.1">
    <property type="nucleotide sequence ID" value="XM_007768838.1"/>
</dbReference>
<evidence type="ECO:0000313" key="3">
    <source>
        <dbReference type="Proteomes" id="UP000053558"/>
    </source>
</evidence>
<feature type="compositionally biased region" description="Basic and acidic residues" evidence="1">
    <location>
        <begin position="172"/>
        <end position="182"/>
    </location>
</feature>
<evidence type="ECO:0000256" key="1">
    <source>
        <dbReference type="SAM" id="MobiDB-lite"/>
    </source>
</evidence>
<sequence>MAKHAVISCGYEMQETPNLVRFVLGPASKGRFGNEVGDIGARERVEISKIKSVWERPWDTVDEQGKQKEGNQKKASPKQIAERLWHNHDFSNSVTTEDGHFAIIKGRKWRATDPLIPEKRAAELRKALMAARRAVKHAASKEETTAARTRVQAAKVALGERGTPPWWEQTDDERRARWSAEV</sequence>
<dbReference type="AlphaFoldDB" id="A0A5M3MVP1"/>
<comment type="caution">
    <text evidence="2">The sequence shown here is derived from an EMBL/GenBank/DDBJ whole genome shotgun (WGS) entry which is preliminary data.</text>
</comment>
<feature type="region of interest" description="Disordered" evidence="1">
    <location>
        <begin position="157"/>
        <end position="182"/>
    </location>
</feature>
<protein>
    <submittedName>
        <fullName evidence="2">Uncharacterized protein</fullName>
    </submittedName>
</protein>
<reference evidence="3" key="1">
    <citation type="journal article" date="2012" name="Science">
        <title>The Paleozoic origin of enzymatic lignin decomposition reconstructed from 31 fungal genomes.</title>
        <authorList>
            <person name="Floudas D."/>
            <person name="Binder M."/>
            <person name="Riley R."/>
            <person name="Barry K."/>
            <person name="Blanchette R.A."/>
            <person name="Henrissat B."/>
            <person name="Martinez A.T."/>
            <person name="Otillar R."/>
            <person name="Spatafora J.W."/>
            <person name="Yadav J.S."/>
            <person name="Aerts A."/>
            <person name="Benoit I."/>
            <person name="Boyd A."/>
            <person name="Carlson A."/>
            <person name="Copeland A."/>
            <person name="Coutinho P.M."/>
            <person name="de Vries R.P."/>
            <person name="Ferreira P."/>
            <person name="Findley K."/>
            <person name="Foster B."/>
            <person name="Gaskell J."/>
            <person name="Glotzer D."/>
            <person name="Gorecki P."/>
            <person name="Heitman J."/>
            <person name="Hesse C."/>
            <person name="Hori C."/>
            <person name="Igarashi K."/>
            <person name="Jurgens J.A."/>
            <person name="Kallen N."/>
            <person name="Kersten P."/>
            <person name="Kohler A."/>
            <person name="Kuees U."/>
            <person name="Kumar T.K.A."/>
            <person name="Kuo A."/>
            <person name="LaButti K."/>
            <person name="Larrondo L.F."/>
            <person name="Lindquist E."/>
            <person name="Ling A."/>
            <person name="Lombard V."/>
            <person name="Lucas S."/>
            <person name="Lundell T."/>
            <person name="Martin R."/>
            <person name="McLaughlin D.J."/>
            <person name="Morgenstern I."/>
            <person name="Morin E."/>
            <person name="Murat C."/>
            <person name="Nagy L.G."/>
            <person name="Nolan M."/>
            <person name="Ohm R.A."/>
            <person name="Patyshakuliyeva A."/>
            <person name="Rokas A."/>
            <person name="Ruiz-Duenas F.J."/>
            <person name="Sabat G."/>
            <person name="Salamov A."/>
            <person name="Samejima M."/>
            <person name="Schmutz J."/>
            <person name="Slot J.C."/>
            <person name="St John F."/>
            <person name="Stenlid J."/>
            <person name="Sun H."/>
            <person name="Sun S."/>
            <person name="Syed K."/>
            <person name="Tsang A."/>
            <person name="Wiebenga A."/>
            <person name="Young D."/>
            <person name="Pisabarro A."/>
            <person name="Eastwood D.C."/>
            <person name="Martin F."/>
            <person name="Cullen D."/>
            <person name="Grigoriev I.V."/>
            <person name="Hibbett D.S."/>
        </authorList>
    </citation>
    <scope>NUCLEOTIDE SEQUENCE [LARGE SCALE GENOMIC DNA]</scope>
    <source>
        <strain evidence="3">RWD-64-598 SS2</strain>
    </source>
</reference>
<dbReference type="KEGG" id="cput:CONPUDRAFT_164189"/>
<feature type="region of interest" description="Disordered" evidence="1">
    <location>
        <begin position="58"/>
        <end position="79"/>
    </location>
</feature>
<keyword evidence="3" id="KW-1185">Reference proteome</keyword>
<feature type="compositionally biased region" description="Basic and acidic residues" evidence="1">
    <location>
        <begin position="58"/>
        <end position="72"/>
    </location>
</feature>